<sequence>MRNVSNGFSALEMLFESLLHCRQAPKPPLPTSSYLNGCAYAQVSALYSMLDPLRSTSLTKLSSIHEGQASPSITPGGSSTEAPPTALKLVPIAPESFQRYTRHRTINKRDADYVIPPLCRSFSRVSLSHWNAERHPEGGLYFVHTEHRIFTDAYLHDPAPFAQITSAIAQLLARAEVQQLFMTDSSAIDLVLDLMTESLDNNECGYYFVDHLARIIFWLDAFNMGALHNWTQVPGIASPTHAKMCLEIEYWAHCDYFPTAMPVSPQVVGELHDAIMYGIGDAMSSLKSTQQFPIERLFRMPTVTKEMVCEPVPGTAESTGFKMNPGSVAVFARFMQHFALDRFYNFHGEKTARLSNDKSVYGSIPQRSQTLTWLSALLLFNVPLRYLQTLQVVNTDQLINYASWQRFITTLHTEWLDFVLYGTLILNTNVGFFVGASQWTFHSGTSRELRINLLRRHIHYPR</sequence>
<reference evidence="1" key="1">
    <citation type="submission" date="2020-05" db="EMBL/GenBank/DDBJ databases">
        <title>Mycena genomes resolve the evolution of fungal bioluminescence.</title>
        <authorList>
            <person name="Tsai I.J."/>
        </authorList>
    </citation>
    <scope>NUCLEOTIDE SEQUENCE</scope>
    <source>
        <strain evidence="1">160909Yilan</strain>
    </source>
</reference>
<accession>A0A8H6Y9L4</accession>
<name>A0A8H6Y9L4_9AGAR</name>
<evidence type="ECO:0000313" key="1">
    <source>
        <dbReference type="EMBL" id="KAF7354691.1"/>
    </source>
</evidence>
<keyword evidence="2" id="KW-1185">Reference proteome</keyword>
<comment type="caution">
    <text evidence="1">The sequence shown here is derived from an EMBL/GenBank/DDBJ whole genome shotgun (WGS) entry which is preliminary data.</text>
</comment>
<dbReference type="Proteomes" id="UP000623467">
    <property type="component" value="Unassembled WGS sequence"/>
</dbReference>
<protein>
    <submittedName>
        <fullName evidence="1">Uncharacterized protein</fullName>
    </submittedName>
</protein>
<dbReference type="OrthoDB" id="2657661at2759"/>
<dbReference type="AlphaFoldDB" id="A0A8H6Y9L4"/>
<gene>
    <name evidence="1" type="ORF">MSAN_01382800</name>
</gene>
<evidence type="ECO:0000313" key="2">
    <source>
        <dbReference type="Proteomes" id="UP000623467"/>
    </source>
</evidence>
<dbReference type="EMBL" id="JACAZH010000011">
    <property type="protein sequence ID" value="KAF7354691.1"/>
    <property type="molecule type" value="Genomic_DNA"/>
</dbReference>
<organism evidence="1 2">
    <name type="scientific">Mycena sanguinolenta</name>
    <dbReference type="NCBI Taxonomy" id="230812"/>
    <lineage>
        <taxon>Eukaryota</taxon>
        <taxon>Fungi</taxon>
        <taxon>Dikarya</taxon>
        <taxon>Basidiomycota</taxon>
        <taxon>Agaricomycotina</taxon>
        <taxon>Agaricomycetes</taxon>
        <taxon>Agaricomycetidae</taxon>
        <taxon>Agaricales</taxon>
        <taxon>Marasmiineae</taxon>
        <taxon>Mycenaceae</taxon>
        <taxon>Mycena</taxon>
    </lineage>
</organism>
<proteinExistence type="predicted"/>